<dbReference type="PANTHER" id="PTHR16861:SF4">
    <property type="entry name" value="SH3 DOMAIN PROTEIN (AFU_ORTHOLOGUE AFUA_1G13610)"/>
    <property type="match status" value="1"/>
</dbReference>
<evidence type="ECO:0000313" key="4">
    <source>
        <dbReference type="Proteomes" id="UP001182556"/>
    </source>
</evidence>
<feature type="region of interest" description="Disordered" evidence="1">
    <location>
        <begin position="352"/>
        <end position="468"/>
    </location>
</feature>
<keyword evidence="4" id="KW-1185">Reference proteome</keyword>
<proteinExistence type="predicted"/>
<dbReference type="EMBL" id="JAODAN010000001">
    <property type="protein sequence ID" value="KAK1927634.1"/>
    <property type="molecule type" value="Genomic_DNA"/>
</dbReference>
<feature type="region of interest" description="Disordered" evidence="1">
    <location>
        <begin position="201"/>
        <end position="248"/>
    </location>
</feature>
<dbReference type="AlphaFoldDB" id="A0AAD9FWQ9"/>
<evidence type="ECO:0000256" key="1">
    <source>
        <dbReference type="SAM" id="MobiDB-lite"/>
    </source>
</evidence>
<feature type="compositionally biased region" description="Polar residues" evidence="1">
    <location>
        <begin position="220"/>
        <end position="238"/>
    </location>
</feature>
<accession>A0AAD9FWQ9</accession>
<feature type="region of interest" description="Disordered" evidence="1">
    <location>
        <begin position="317"/>
        <end position="338"/>
    </location>
</feature>
<comment type="caution">
    <text evidence="3">The sequence shown here is derived from an EMBL/GenBank/DDBJ whole genome shotgun (WGS) entry which is preliminary data.</text>
</comment>
<sequence>MEITGGVPPWTLQIIPIGGQPLLWDLPAPNWTVNSTNPVSWDIPLQLAAGTEYVVIVSDAEGYNTANFNPTALQIVQPSSNTSCFPGAAPVKKDFDFQVYGDVAQCQQTFGIAWTTSPGLAPYTCTIVPLDASYNPWQVLLTDNSDGGSSNASQLWQVNMTSGTSDNYQDGRGGVGHIYEVQTTNNLTCVTQENLGKAPWPSGLKVDTIPPAPTPWGAQSPANGTGPGNSTSPGNGTQPVPPPSPTHSGLGAGAIAGIAVGVAAALIVIAALLFWYFRRKRKASAAPVEPDVDLLGGGGARMVEPTIEPYRNLGVPRRVSTMESGGRDSENGYTLESSAPLLGGISGASRPSSGYAMSQSGLHSGLSTVSDPSVTSPGPFGTQGYFPPFHSPTLPTQTSSDTKGPHRPSFASGATSPSSERPLPDRPQGQRQSTVGSTSPDFIDQNDAGGVADPPPVYSDAPNRQGRE</sequence>
<gene>
    <name evidence="3" type="ORF">DB88DRAFT_507711</name>
</gene>
<keyword evidence="2" id="KW-0812">Transmembrane</keyword>
<evidence type="ECO:0000313" key="3">
    <source>
        <dbReference type="EMBL" id="KAK1927634.1"/>
    </source>
</evidence>
<feature type="compositionally biased region" description="Polar residues" evidence="1">
    <location>
        <begin position="393"/>
        <end position="402"/>
    </location>
</feature>
<feature type="compositionally biased region" description="Polar residues" evidence="1">
    <location>
        <begin position="352"/>
        <end position="376"/>
    </location>
</feature>
<keyword evidence="2" id="KW-0472">Membrane</keyword>
<feature type="compositionally biased region" description="Polar residues" evidence="1">
    <location>
        <begin position="429"/>
        <end position="440"/>
    </location>
</feature>
<name>A0AAD9FWQ9_PAPLA</name>
<keyword evidence="2" id="KW-1133">Transmembrane helix</keyword>
<reference evidence="3" key="1">
    <citation type="submission" date="2023-02" db="EMBL/GenBank/DDBJ databases">
        <title>Identification and recombinant expression of a fungal hydrolase from Papiliotrema laurentii that hydrolyzes apple cutin and clears colloidal polyester polyurethane.</title>
        <authorList>
            <consortium name="DOE Joint Genome Institute"/>
            <person name="Roman V.A."/>
            <person name="Bojanowski C."/>
            <person name="Crable B.R."/>
            <person name="Wagner D.N."/>
            <person name="Hung C.S."/>
            <person name="Nadeau L.J."/>
            <person name="Schratz L."/>
            <person name="Haridas S."/>
            <person name="Pangilinan J."/>
            <person name="Lipzen A."/>
            <person name="Na H."/>
            <person name="Yan M."/>
            <person name="Ng V."/>
            <person name="Grigoriev I.V."/>
            <person name="Spatafora J.W."/>
            <person name="Barlow D."/>
            <person name="Biffinger J."/>
            <person name="Kelley-Loughnane N."/>
            <person name="Varaljay V.A."/>
            <person name="Crookes-Goodson W.J."/>
        </authorList>
    </citation>
    <scope>NUCLEOTIDE SEQUENCE</scope>
    <source>
        <strain evidence="3">5307AH</strain>
    </source>
</reference>
<protein>
    <submittedName>
        <fullName evidence="3">Uncharacterized protein</fullName>
    </submittedName>
</protein>
<organism evidence="3 4">
    <name type="scientific">Papiliotrema laurentii</name>
    <name type="common">Cryptococcus laurentii</name>
    <dbReference type="NCBI Taxonomy" id="5418"/>
    <lineage>
        <taxon>Eukaryota</taxon>
        <taxon>Fungi</taxon>
        <taxon>Dikarya</taxon>
        <taxon>Basidiomycota</taxon>
        <taxon>Agaricomycotina</taxon>
        <taxon>Tremellomycetes</taxon>
        <taxon>Tremellales</taxon>
        <taxon>Rhynchogastremaceae</taxon>
        <taxon>Papiliotrema</taxon>
    </lineage>
</organism>
<dbReference type="Proteomes" id="UP001182556">
    <property type="component" value="Unassembled WGS sequence"/>
</dbReference>
<evidence type="ECO:0000256" key="2">
    <source>
        <dbReference type="SAM" id="Phobius"/>
    </source>
</evidence>
<dbReference type="PANTHER" id="PTHR16861">
    <property type="entry name" value="GLYCOPROTEIN 38"/>
    <property type="match status" value="1"/>
</dbReference>
<feature type="transmembrane region" description="Helical" evidence="2">
    <location>
        <begin position="250"/>
        <end position="277"/>
    </location>
</feature>